<dbReference type="Pfam" id="PF11716">
    <property type="entry name" value="MDMPI_N"/>
    <property type="match status" value="1"/>
</dbReference>
<name>A0A7W7SLV9_9ACTN</name>
<accession>A0A7W7SLV9</accession>
<dbReference type="Gene3D" id="1.20.120.450">
    <property type="entry name" value="dinb family like domain"/>
    <property type="match status" value="1"/>
</dbReference>
<dbReference type="SUPFAM" id="SSF109854">
    <property type="entry name" value="DinB/YfiT-like putative metalloenzymes"/>
    <property type="match status" value="1"/>
</dbReference>
<dbReference type="EMBL" id="JACHJW010000001">
    <property type="protein sequence ID" value="MBB4957188.1"/>
    <property type="molecule type" value="Genomic_DNA"/>
</dbReference>
<dbReference type="Proteomes" id="UP000578819">
    <property type="component" value="Unassembled WGS sequence"/>
</dbReference>
<dbReference type="AlphaFoldDB" id="A0A7W7SLV9"/>
<dbReference type="NCBIfam" id="TIGR03083">
    <property type="entry name" value="maleylpyruvate isomerase family mycothiol-dependent enzyme"/>
    <property type="match status" value="1"/>
</dbReference>
<evidence type="ECO:0000313" key="4">
    <source>
        <dbReference type="Proteomes" id="UP000578819"/>
    </source>
</evidence>
<comment type="caution">
    <text evidence="3">The sequence shown here is derived from an EMBL/GenBank/DDBJ whole genome shotgun (WGS) entry which is preliminary data.</text>
</comment>
<evidence type="ECO:0000259" key="2">
    <source>
        <dbReference type="Pfam" id="PF11716"/>
    </source>
</evidence>
<dbReference type="RefSeq" id="WP_184533025.1">
    <property type="nucleotide sequence ID" value="NZ_JACHJW010000001.1"/>
</dbReference>
<dbReference type="InterPro" id="IPR017517">
    <property type="entry name" value="Maleyloyr_isom"/>
</dbReference>
<organism evidence="3 4">
    <name type="scientific">Micromonospora polyrhachis</name>
    <dbReference type="NCBI Taxonomy" id="1282883"/>
    <lineage>
        <taxon>Bacteria</taxon>
        <taxon>Bacillati</taxon>
        <taxon>Actinomycetota</taxon>
        <taxon>Actinomycetes</taxon>
        <taxon>Micromonosporales</taxon>
        <taxon>Micromonosporaceae</taxon>
        <taxon>Micromonospora</taxon>
    </lineage>
</organism>
<feature type="region of interest" description="Disordered" evidence="1">
    <location>
        <begin position="174"/>
        <end position="195"/>
    </location>
</feature>
<sequence length="195" mass="20929">MHESLPEAMTEAMRRTAEIVHAVRPDQLTLPTPCAEFDVAALGRHLTYWGVLFSEQAARKQQPAPDAGPDDVGTDWAETFTRHADRTAAAWSIPDAWTGTTFLAGASMPAPLVGSLMLAELVLHGWDLAVATGQRPTYSEAVANTTLEIIERMAGQGRAAGIFADPVPVPDSASSLERALGLSGRDPVWPTRRSD</sequence>
<dbReference type="NCBIfam" id="TIGR03086">
    <property type="entry name" value="TIGR03086 family metal-binding protein"/>
    <property type="match status" value="1"/>
</dbReference>
<protein>
    <submittedName>
        <fullName evidence="3">Uncharacterized protein (TIGR03086 family)</fullName>
    </submittedName>
</protein>
<reference evidence="3 4" key="1">
    <citation type="submission" date="2020-08" db="EMBL/GenBank/DDBJ databases">
        <title>Sequencing the genomes of 1000 actinobacteria strains.</title>
        <authorList>
            <person name="Klenk H.-P."/>
        </authorList>
    </citation>
    <scope>NUCLEOTIDE SEQUENCE [LARGE SCALE GENOMIC DNA]</scope>
    <source>
        <strain evidence="3 4">DSM 45886</strain>
    </source>
</reference>
<dbReference type="GO" id="GO:0046872">
    <property type="term" value="F:metal ion binding"/>
    <property type="evidence" value="ECO:0007669"/>
    <property type="project" value="InterPro"/>
</dbReference>
<feature type="domain" description="Mycothiol-dependent maleylpyruvate isomerase metal-binding" evidence="2">
    <location>
        <begin position="11"/>
        <end position="129"/>
    </location>
</feature>
<gene>
    <name evidence="3" type="ORF">FHR38_000921</name>
</gene>
<dbReference type="InterPro" id="IPR034660">
    <property type="entry name" value="DinB/YfiT-like"/>
</dbReference>
<keyword evidence="4" id="KW-1185">Reference proteome</keyword>
<evidence type="ECO:0000256" key="1">
    <source>
        <dbReference type="SAM" id="MobiDB-lite"/>
    </source>
</evidence>
<dbReference type="InterPro" id="IPR024344">
    <property type="entry name" value="MDMPI_metal-binding"/>
</dbReference>
<evidence type="ECO:0000313" key="3">
    <source>
        <dbReference type="EMBL" id="MBB4957188.1"/>
    </source>
</evidence>
<dbReference type="InterPro" id="IPR017520">
    <property type="entry name" value="CHP03086"/>
</dbReference>
<proteinExistence type="predicted"/>